<accession>A0A4S4KMN7</accession>
<feature type="chain" id="PRO_5020222500" evidence="1">
    <location>
        <begin position="23"/>
        <end position="131"/>
    </location>
</feature>
<evidence type="ECO:0000313" key="3">
    <source>
        <dbReference type="Proteomes" id="UP000309038"/>
    </source>
</evidence>
<gene>
    <name evidence="2" type="ORF">EW026_g2945</name>
</gene>
<evidence type="ECO:0000313" key="2">
    <source>
        <dbReference type="EMBL" id="THG99386.1"/>
    </source>
</evidence>
<reference evidence="2 3" key="1">
    <citation type="submission" date="2019-02" db="EMBL/GenBank/DDBJ databases">
        <title>Genome sequencing of the rare red list fungi Phlebia centrifuga.</title>
        <authorList>
            <person name="Buettner E."/>
            <person name="Kellner H."/>
        </authorList>
    </citation>
    <scope>NUCLEOTIDE SEQUENCE [LARGE SCALE GENOMIC DNA]</scope>
    <source>
        <strain evidence="2 3">DSM 108282</strain>
    </source>
</reference>
<evidence type="ECO:0000256" key="1">
    <source>
        <dbReference type="SAM" id="SignalP"/>
    </source>
</evidence>
<proteinExistence type="predicted"/>
<dbReference type="AlphaFoldDB" id="A0A4S4KMN7"/>
<dbReference type="Gene3D" id="2.60.20.10">
    <property type="entry name" value="Crystallins"/>
    <property type="match status" value="1"/>
</dbReference>
<keyword evidence="1" id="KW-0732">Signal</keyword>
<feature type="signal peptide" evidence="1">
    <location>
        <begin position="1"/>
        <end position="22"/>
    </location>
</feature>
<dbReference type="EMBL" id="SGPJ01000081">
    <property type="protein sequence ID" value="THG99386.1"/>
    <property type="molecule type" value="Genomic_DNA"/>
</dbReference>
<keyword evidence="3" id="KW-1185">Reference proteome</keyword>
<dbReference type="Proteomes" id="UP000309038">
    <property type="component" value="Unassembled WGS sequence"/>
</dbReference>
<protein>
    <submittedName>
        <fullName evidence="2">Uncharacterized protein</fullName>
    </submittedName>
</protein>
<name>A0A4S4KMN7_9APHY</name>
<sequence length="131" mass="14038">MHFTFGLITLTSILASLSVVSAAPAIEFRANATTAVSDVANADGHIYICTDDNWSGSCENFGFIAYSCSNFPSNFQDDISSVGPDSGWYCTLYIDYNCNPDQGTYTVTAPGYSALTYGNDAFSSVMCDPLE</sequence>
<comment type="caution">
    <text evidence="2">The sequence shown here is derived from an EMBL/GenBank/DDBJ whole genome shotgun (WGS) entry which is preliminary data.</text>
</comment>
<organism evidence="2 3">
    <name type="scientific">Hermanssonia centrifuga</name>
    <dbReference type="NCBI Taxonomy" id="98765"/>
    <lineage>
        <taxon>Eukaryota</taxon>
        <taxon>Fungi</taxon>
        <taxon>Dikarya</taxon>
        <taxon>Basidiomycota</taxon>
        <taxon>Agaricomycotina</taxon>
        <taxon>Agaricomycetes</taxon>
        <taxon>Polyporales</taxon>
        <taxon>Meruliaceae</taxon>
        <taxon>Hermanssonia</taxon>
    </lineage>
</organism>